<dbReference type="EMBL" id="MPUH01000177">
    <property type="protein sequence ID" value="OMJ87449.1"/>
    <property type="molecule type" value="Genomic_DNA"/>
</dbReference>
<organism evidence="1 2">
    <name type="scientific">Stentor coeruleus</name>
    <dbReference type="NCBI Taxonomy" id="5963"/>
    <lineage>
        <taxon>Eukaryota</taxon>
        <taxon>Sar</taxon>
        <taxon>Alveolata</taxon>
        <taxon>Ciliophora</taxon>
        <taxon>Postciliodesmatophora</taxon>
        <taxon>Heterotrichea</taxon>
        <taxon>Heterotrichida</taxon>
        <taxon>Stentoridae</taxon>
        <taxon>Stentor</taxon>
    </lineage>
</organism>
<dbReference type="InterPro" id="IPR016024">
    <property type="entry name" value="ARM-type_fold"/>
</dbReference>
<comment type="caution">
    <text evidence="1">The sequence shown here is derived from an EMBL/GenBank/DDBJ whole genome shotgun (WGS) entry which is preliminary data.</text>
</comment>
<reference evidence="1 2" key="1">
    <citation type="submission" date="2016-11" db="EMBL/GenBank/DDBJ databases">
        <title>The macronuclear genome of Stentor coeruleus: a giant cell with tiny introns.</title>
        <authorList>
            <person name="Slabodnick M."/>
            <person name="Ruby J.G."/>
            <person name="Reiff S.B."/>
            <person name="Swart E.C."/>
            <person name="Gosai S."/>
            <person name="Prabakaran S."/>
            <person name="Witkowska E."/>
            <person name="Larue G.E."/>
            <person name="Fisher S."/>
            <person name="Freeman R.M."/>
            <person name="Gunawardena J."/>
            <person name="Chu W."/>
            <person name="Stover N.A."/>
            <person name="Gregory B.D."/>
            <person name="Nowacki M."/>
            <person name="Derisi J."/>
            <person name="Roy S.W."/>
            <person name="Marshall W.F."/>
            <person name="Sood P."/>
        </authorList>
    </citation>
    <scope>NUCLEOTIDE SEQUENCE [LARGE SCALE GENOMIC DNA]</scope>
    <source>
        <strain evidence="1">WM001</strain>
    </source>
</reference>
<evidence type="ECO:0000313" key="2">
    <source>
        <dbReference type="Proteomes" id="UP000187209"/>
    </source>
</evidence>
<sequence length="620" mass="72164">MILHQFRKISSFIDPYSISLLFSKAKTSRQLLDHLEFQRKVFTTKEHAIPLIQNLKRLKDAEDFKQSLSDTRYKNFLYLLNNEKDPNIYLEVLHELLTFYNSVEVEVDSQIMQGFLEFLQGPLDQLNIKGLAQCLSIASMKPGAEIKKLVKGILDKIIQRLETNNPTADESYKIIVSCARLKLFNKELFYIFEPYIIRDSEIYKPKELAKIFRSYALCKTGSKDFIQNLLLKIIMKSNLLTASELSMTLKHICFSLSDKIFDIRATCTLLIHEIMKKIRDISEKDLENILKTLSYLRENNVHFYELLGIPFIKYLPNYSEEQFIPIMLHLAQGNLKSETCAKAIASALKPRILAQASAIQGSDFIEIVSPVGLIGSSEHDDFEMQQIKYSLFPELKKKDKRLMSLTIPMLYKETKHLLFDFTNCLNLTWAYLKISLDSTVKILDGSSFGLLIKLLNKHLSHLNSKDIKISTFEYDLLLQVKFFSSLHFPTIEKLIIPKFLHDYSMHKVHVYNTFLTEKERLADEDFTKAFEEFCQERFLQYYLPEKKYEKMDKKFYVGEIVVNVPGRVPGILIRHRESFKDGGVSGIWMLKIAMLGKVNVIGTAEWEKDKRKEYFETLVK</sequence>
<accession>A0A1R2CEK9</accession>
<dbReference type="Proteomes" id="UP000187209">
    <property type="component" value="Unassembled WGS sequence"/>
</dbReference>
<protein>
    <submittedName>
        <fullName evidence="1">Uncharacterized protein</fullName>
    </submittedName>
</protein>
<dbReference type="AlphaFoldDB" id="A0A1R2CEK9"/>
<dbReference type="OrthoDB" id="10586508at2759"/>
<evidence type="ECO:0000313" key="1">
    <source>
        <dbReference type="EMBL" id="OMJ87449.1"/>
    </source>
</evidence>
<name>A0A1R2CEK9_9CILI</name>
<keyword evidence="2" id="KW-1185">Reference proteome</keyword>
<proteinExistence type="predicted"/>
<dbReference type="SUPFAM" id="SSF48371">
    <property type="entry name" value="ARM repeat"/>
    <property type="match status" value="1"/>
</dbReference>
<gene>
    <name evidence="1" type="ORF">SteCoe_10869</name>
</gene>